<organism evidence="11 12">
    <name type="scientific">Dendrobium catenatum</name>
    <dbReference type="NCBI Taxonomy" id="906689"/>
    <lineage>
        <taxon>Eukaryota</taxon>
        <taxon>Viridiplantae</taxon>
        <taxon>Streptophyta</taxon>
        <taxon>Embryophyta</taxon>
        <taxon>Tracheophyta</taxon>
        <taxon>Spermatophyta</taxon>
        <taxon>Magnoliopsida</taxon>
        <taxon>Liliopsida</taxon>
        <taxon>Asparagales</taxon>
        <taxon>Orchidaceae</taxon>
        <taxon>Epidendroideae</taxon>
        <taxon>Malaxideae</taxon>
        <taxon>Dendrobiinae</taxon>
        <taxon>Dendrobium</taxon>
    </lineage>
</organism>
<sequence length="689" mass="73093">MAAVLLLLLLSLPSISLSLTDADALLLLKSSFQNPEPSLSSWFTGSPNSSSPCALPRWTGVLCFNGIITGLRLGHLNLTGTINIQALTHFPSIRSISFVNNSLSGPIPDFSRLDALKSLYLSHNRFSGPIPLNLFSTLDHLKKLWINDNDFSGPVPFSLSKAKSLLELHIEDNGFSGEMPDLKLPLLQSFNASNNELSGPVPVSLVRFGWSAFEGNERLCGPPMPGPACPVPTPAPAPVPKEEIIAPKEEIIAPAPKVMPKLRPFVAGGANRGHFVGIVVGLVLVLVLLAIGFAAVKRRRKVSDLESAGGRKAAAFDMEKGAVTAVAAASPVNDGNEHGSSGHKRYGLARGSGGGGGGSSGAVLVMVNSQREAFGLPDLMKSAAEVLGNGTLGSAYKAIMAGGHAVAVKRMRELSRLNKELFDGEMRRFGRLNHPNVLTPLAYHFRKEEKLIVYDYVPKGSLLYILHGDRGADHAALDWPTRLKIVLGIARGMAYLHAELVSYEVPHGNLKTANVLISPTFDPLIADYGLIALVNPDVAPTVLFSFKSPEAQHLRHVSPKSDVFCFGVVLLEILTGKFPSQYLNNTKGGTDVVQWTASAISDHREAELIDPVITAKAAPTMEMVRLLRVGAACTQVSPDERPEMKEAAELVEEIAVAVAGASVGAGGSSREEAAGSVGTDGSLHAGSSS</sequence>
<dbReference type="EMBL" id="KZ502363">
    <property type="protein sequence ID" value="PKU80276.1"/>
    <property type="molecule type" value="Genomic_DNA"/>
</dbReference>
<evidence type="ECO:0000256" key="8">
    <source>
        <dbReference type="SAM" id="Phobius"/>
    </source>
</evidence>
<gene>
    <name evidence="11" type="ORF">MA16_Dca005807</name>
</gene>
<dbReference type="GO" id="GO:0005524">
    <property type="term" value="F:ATP binding"/>
    <property type="evidence" value="ECO:0007669"/>
    <property type="project" value="InterPro"/>
</dbReference>
<name>A0A2I0WX95_9ASPA</name>
<proteinExistence type="predicted"/>
<dbReference type="Gene3D" id="1.10.510.10">
    <property type="entry name" value="Transferase(Phosphotransferase) domain 1"/>
    <property type="match status" value="1"/>
</dbReference>
<evidence type="ECO:0000313" key="11">
    <source>
        <dbReference type="EMBL" id="PKU80276.1"/>
    </source>
</evidence>
<evidence type="ECO:0000256" key="2">
    <source>
        <dbReference type="ARBA" id="ARBA00022614"/>
    </source>
</evidence>
<evidence type="ECO:0000256" key="4">
    <source>
        <dbReference type="ARBA" id="ARBA00022737"/>
    </source>
</evidence>
<keyword evidence="5 8" id="KW-1133">Transmembrane helix</keyword>
<reference evidence="11 12" key="2">
    <citation type="journal article" date="2017" name="Nature">
        <title>The Apostasia genome and the evolution of orchids.</title>
        <authorList>
            <person name="Zhang G.Q."/>
            <person name="Liu K.W."/>
            <person name="Li Z."/>
            <person name="Lohaus R."/>
            <person name="Hsiao Y.Y."/>
            <person name="Niu S.C."/>
            <person name="Wang J.Y."/>
            <person name="Lin Y.C."/>
            <person name="Xu Q."/>
            <person name="Chen L.J."/>
            <person name="Yoshida K."/>
            <person name="Fujiwara S."/>
            <person name="Wang Z.W."/>
            <person name="Zhang Y.Q."/>
            <person name="Mitsuda N."/>
            <person name="Wang M."/>
            <person name="Liu G.H."/>
            <person name="Pecoraro L."/>
            <person name="Huang H.X."/>
            <person name="Xiao X.J."/>
            <person name="Lin M."/>
            <person name="Wu X.Y."/>
            <person name="Wu W.L."/>
            <person name="Chen Y.Y."/>
            <person name="Chang S.B."/>
            <person name="Sakamoto S."/>
            <person name="Ohme-Takagi M."/>
            <person name="Yagi M."/>
            <person name="Zeng S.J."/>
            <person name="Shen C.Y."/>
            <person name="Yeh C.M."/>
            <person name="Luo Y.B."/>
            <person name="Tsai W.C."/>
            <person name="Van de Peer Y."/>
            <person name="Liu Z.J."/>
        </authorList>
    </citation>
    <scope>NUCLEOTIDE SEQUENCE [LARGE SCALE GENOMIC DNA]</scope>
    <source>
        <tissue evidence="11">The whole plant</tissue>
    </source>
</reference>
<dbReference type="InterPro" id="IPR013210">
    <property type="entry name" value="LRR_N_plant-typ"/>
</dbReference>
<dbReference type="Pfam" id="PF00560">
    <property type="entry name" value="LRR_1"/>
    <property type="match status" value="1"/>
</dbReference>
<evidence type="ECO:0000256" key="6">
    <source>
        <dbReference type="ARBA" id="ARBA00023136"/>
    </source>
</evidence>
<dbReference type="PANTHER" id="PTHR48007:SF38">
    <property type="entry name" value="LEUCINE-RICH REPEAT PROTEIN KINASE FAMILY PROTEIN"/>
    <property type="match status" value="1"/>
</dbReference>
<feature type="transmembrane region" description="Helical" evidence="8">
    <location>
        <begin position="275"/>
        <end position="296"/>
    </location>
</feature>
<dbReference type="SUPFAM" id="SSF56112">
    <property type="entry name" value="Protein kinase-like (PK-like)"/>
    <property type="match status" value="1"/>
</dbReference>
<dbReference type="OrthoDB" id="418615at2759"/>
<protein>
    <submittedName>
        <fullName evidence="11">Putative inactive leucine-rich repeat receptor-like protein kinase</fullName>
    </submittedName>
</protein>
<feature type="chain" id="PRO_5014134958" evidence="9">
    <location>
        <begin position="19"/>
        <end position="689"/>
    </location>
</feature>
<dbReference type="Gene3D" id="3.30.200.20">
    <property type="entry name" value="Phosphorylase Kinase, domain 1"/>
    <property type="match status" value="1"/>
</dbReference>
<keyword evidence="3 8" id="KW-0812">Transmembrane</keyword>
<dbReference type="Pfam" id="PF08263">
    <property type="entry name" value="LRRNT_2"/>
    <property type="match status" value="1"/>
</dbReference>
<dbReference type="GO" id="GO:0004672">
    <property type="term" value="F:protein kinase activity"/>
    <property type="evidence" value="ECO:0007669"/>
    <property type="project" value="InterPro"/>
</dbReference>
<evidence type="ECO:0000256" key="1">
    <source>
        <dbReference type="ARBA" id="ARBA00004370"/>
    </source>
</evidence>
<dbReference type="AlphaFoldDB" id="A0A2I0WX95"/>
<dbReference type="GO" id="GO:0016020">
    <property type="term" value="C:membrane"/>
    <property type="evidence" value="ECO:0007669"/>
    <property type="project" value="UniProtKB-SubCell"/>
</dbReference>
<keyword evidence="11" id="KW-0675">Receptor</keyword>
<dbReference type="InterPro" id="IPR000719">
    <property type="entry name" value="Prot_kinase_dom"/>
</dbReference>
<comment type="subcellular location">
    <subcellularLocation>
        <location evidence="1">Membrane</location>
    </subcellularLocation>
</comment>
<evidence type="ECO:0000256" key="3">
    <source>
        <dbReference type="ARBA" id="ARBA00022692"/>
    </source>
</evidence>
<evidence type="ECO:0000313" key="12">
    <source>
        <dbReference type="Proteomes" id="UP000233837"/>
    </source>
</evidence>
<accession>A0A2I0WX95</accession>
<dbReference type="Gene3D" id="3.80.10.10">
    <property type="entry name" value="Ribonuclease Inhibitor"/>
    <property type="match status" value="2"/>
</dbReference>
<dbReference type="Proteomes" id="UP000233837">
    <property type="component" value="Unassembled WGS sequence"/>
</dbReference>
<feature type="domain" description="Protein kinase" evidence="10">
    <location>
        <begin position="381"/>
        <end position="656"/>
    </location>
</feature>
<feature type="signal peptide" evidence="9">
    <location>
        <begin position="1"/>
        <end position="18"/>
    </location>
</feature>
<keyword evidence="12" id="KW-1185">Reference proteome</keyword>
<dbReference type="InterPro" id="IPR011009">
    <property type="entry name" value="Kinase-like_dom_sf"/>
</dbReference>
<evidence type="ECO:0000256" key="9">
    <source>
        <dbReference type="SAM" id="SignalP"/>
    </source>
</evidence>
<keyword evidence="9" id="KW-0732">Signal</keyword>
<evidence type="ECO:0000256" key="5">
    <source>
        <dbReference type="ARBA" id="ARBA00022989"/>
    </source>
</evidence>
<dbReference type="InterPro" id="IPR001245">
    <property type="entry name" value="Ser-Thr/Tyr_kinase_cat_dom"/>
</dbReference>
<dbReference type="SUPFAM" id="SSF52058">
    <property type="entry name" value="L domain-like"/>
    <property type="match status" value="1"/>
</dbReference>
<keyword evidence="11" id="KW-0808">Transferase</keyword>
<dbReference type="InterPro" id="IPR001611">
    <property type="entry name" value="Leu-rich_rpt"/>
</dbReference>
<evidence type="ECO:0000256" key="7">
    <source>
        <dbReference type="SAM" id="MobiDB-lite"/>
    </source>
</evidence>
<dbReference type="PANTHER" id="PTHR48007">
    <property type="entry name" value="LEUCINE-RICH REPEAT RECEPTOR-LIKE PROTEIN KINASE PXC1"/>
    <property type="match status" value="1"/>
</dbReference>
<dbReference type="Pfam" id="PF07714">
    <property type="entry name" value="PK_Tyr_Ser-Thr"/>
    <property type="match status" value="1"/>
</dbReference>
<dbReference type="PROSITE" id="PS50011">
    <property type="entry name" value="PROTEIN_KINASE_DOM"/>
    <property type="match status" value="1"/>
</dbReference>
<keyword evidence="11" id="KW-0418">Kinase</keyword>
<reference evidence="11 12" key="1">
    <citation type="journal article" date="2016" name="Sci. Rep.">
        <title>The Dendrobium catenatum Lindl. genome sequence provides insights into polysaccharide synthase, floral development and adaptive evolution.</title>
        <authorList>
            <person name="Zhang G.Q."/>
            <person name="Xu Q."/>
            <person name="Bian C."/>
            <person name="Tsai W.C."/>
            <person name="Yeh C.M."/>
            <person name="Liu K.W."/>
            <person name="Yoshida K."/>
            <person name="Zhang L.S."/>
            <person name="Chang S.B."/>
            <person name="Chen F."/>
            <person name="Shi Y."/>
            <person name="Su Y.Y."/>
            <person name="Zhang Y.Q."/>
            <person name="Chen L.J."/>
            <person name="Yin Y."/>
            <person name="Lin M."/>
            <person name="Huang H."/>
            <person name="Deng H."/>
            <person name="Wang Z.W."/>
            <person name="Zhu S.L."/>
            <person name="Zhao X."/>
            <person name="Deng C."/>
            <person name="Niu S.C."/>
            <person name="Huang J."/>
            <person name="Wang M."/>
            <person name="Liu G.H."/>
            <person name="Yang H.J."/>
            <person name="Xiao X.J."/>
            <person name="Hsiao Y.Y."/>
            <person name="Wu W.L."/>
            <person name="Chen Y.Y."/>
            <person name="Mitsuda N."/>
            <person name="Ohme-Takagi M."/>
            <person name="Luo Y.B."/>
            <person name="Van de Peer Y."/>
            <person name="Liu Z.J."/>
        </authorList>
    </citation>
    <scope>NUCLEOTIDE SEQUENCE [LARGE SCALE GENOMIC DNA]</scope>
    <source>
        <tissue evidence="11">The whole plant</tissue>
    </source>
</reference>
<feature type="region of interest" description="Disordered" evidence="7">
    <location>
        <begin position="331"/>
        <end position="353"/>
    </location>
</feature>
<dbReference type="InterPro" id="IPR032675">
    <property type="entry name" value="LRR_dom_sf"/>
</dbReference>
<dbReference type="InterPro" id="IPR046959">
    <property type="entry name" value="PRK1-6/SRF4-like"/>
</dbReference>
<evidence type="ECO:0000259" key="10">
    <source>
        <dbReference type="PROSITE" id="PS50011"/>
    </source>
</evidence>
<keyword evidence="2" id="KW-0433">Leucine-rich repeat</keyword>
<keyword evidence="4" id="KW-0677">Repeat</keyword>
<feature type="region of interest" description="Disordered" evidence="7">
    <location>
        <begin position="664"/>
        <end position="689"/>
    </location>
</feature>
<keyword evidence="6 8" id="KW-0472">Membrane</keyword>